<protein>
    <recommendedName>
        <fullName evidence="5">MobA/MobL protein domain-containing protein</fullName>
    </recommendedName>
</protein>
<dbReference type="NCBIfam" id="NF041496">
    <property type="entry name" value="MobQ"/>
    <property type="match status" value="1"/>
</dbReference>
<keyword evidence="2" id="KW-0184">Conjugation</keyword>
<evidence type="ECO:0000256" key="2">
    <source>
        <dbReference type="ARBA" id="ARBA00022971"/>
    </source>
</evidence>
<proteinExistence type="inferred from homology"/>
<gene>
    <name evidence="6" type="ORF">G1H57_22770</name>
</gene>
<reference evidence="6" key="1">
    <citation type="journal article" date="2018" name="Genome Biol.">
        <title>SKESA: strategic k-mer extension for scrupulous assemblies.</title>
        <authorList>
            <person name="Souvorov A."/>
            <person name="Agarwala R."/>
            <person name="Lipman D.J."/>
        </authorList>
    </citation>
    <scope>NUCLEOTIDE SEQUENCE</scope>
    <source>
        <strain evidence="6">Salmonella enterica subsp. enterica</strain>
    </source>
</reference>
<sequence>MSLRKNKNYLKPFYALPLAMTGFFPVNGKKEKQKPNPKKIEKWRFYNMAIYYFDVSNVSRSSGKKSASSVAAAAYQNRARYTDERTGTTYDYTKKGGLYYSGILAPENAPESLTASPLTLWNTVEAIEKRKDARLAKDFKISLPIELSPEQNKALILDFAQQAFVSKGMIVDLAIHDIDTQPHSHIKTTTRELTPEGFGKKQREWDKTETTLYWRELWANVANKHLLKAGHDTTISHLTLKEQMKEALEEMDKTTDLEEKIKLASKAIELNRPAMKTISKKDWDDPKFQEIRKQEQEAKKQILKKAKNFRIKNTRELKEIQTELNKKFRPSKIYKSISEAIRNLNNKITDSKLNNILNDKLDKLNETIKSVPDKIKHSVEKRKIKKENKERERINKQEEKIFRETHKMDEFGNIYNIEEDKKWNEENNKLIKQQTASNKEKAESERQRKKLEDEANRLAEKNNISPNDFKQKKKKGLGI</sequence>
<name>A0A711VGR3_SALET</name>
<keyword evidence="3" id="KW-0175">Coiled coil</keyword>
<evidence type="ECO:0000259" key="5">
    <source>
        <dbReference type="Pfam" id="PF03389"/>
    </source>
</evidence>
<dbReference type="AlphaFoldDB" id="A0A711VGR3"/>
<evidence type="ECO:0000256" key="3">
    <source>
        <dbReference type="SAM" id="Coils"/>
    </source>
</evidence>
<comment type="caution">
    <text evidence="6">The sequence shown here is derived from an EMBL/GenBank/DDBJ whole genome shotgun (WGS) entry which is preliminary data.</text>
</comment>
<reference evidence="6" key="2">
    <citation type="submission" date="2019-01" db="EMBL/GenBank/DDBJ databases">
        <authorList>
            <consortium name="NCBI Pathogen Detection Project"/>
        </authorList>
    </citation>
    <scope>NUCLEOTIDE SEQUENCE</scope>
    <source>
        <strain evidence="6">Salmonella enterica subsp. enterica</strain>
    </source>
</reference>
<feature type="compositionally biased region" description="Basic and acidic residues" evidence="4">
    <location>
        <begin position="438"/>
        <end position="460"/>
    </location>
</feature>
<feature type="domain" description="MobA/MobL protein" evidence="5">
    <location>
        <begin position="68"/>
        <end position="246"/>
    </location>
</feature>
<feature type="region of interest" description="Disordered" evidence="4">
    <location>
        <begin position="432"/>
        <end position="479"/>
    </location>
</feature>
<dbReference type="InterPro" id="IPR005053">
    <property type="entry name" value="MobA_MobL"/>
</dbReference>
<dbReference type="EMBL" id="DAAODK010000026">
    <property type="protein sequence ID" value="HAD2569739.1"/>
    <property type="molecule type" value="Genomic_DNA"/>
</dbReference>
<accession>A0A711VGR3</accession>
<evidence type="ECO:0000256" key="4">
    <source>
        <dbReference type="SAM" id="MobiDB-lite"/>
    </source>
</evidence>
<dbReference type="Pfam" id="PF03389">
    <property type="entry name" value="MobA_MobL"/>
    <property type="match status" value="1"/>
</dbReference>
<feature type="coiled-coil region" evidence="3">
    <location>
        <begin position="377"/>
        <end position="404"/>
    </location>
</feature>
<organism evidence="6">
    <name type="scientific">Salmonella enterica I</name>
    <dbReference type="NCBI Taxonomy" id="59201"/>
    <lineage>
        <taxon>Bacteria</taxon>
        <taxon>Pseudomonadati</taxon>
        <taxon>Pseudomonadota</taxon>
        <taxon>Gammaproteobacteria</taxon>
        <taxon>Enterobacterales</taxon>
        <taxon>Enterobacteriaceae</taxon>
        <taxon>Salmonella</taxon>
    </lineage>
</organism>
<evidence type="ECO:0000256" key="1">
    <source>
        <dbReference type="ARBA" id="ARBA00010873"/>
    </source>
</evidence>
<dbReference type="Gene3D" id="3.30.930.30">
    <property type="match status" value="1"/>
</dbReference>
<comment type="similarity">
    <text evidence="1">Belongs to the MobA/MobL family.</text>
</comment>
<evidence type="ECO:0000313" key="6">
    <source>
        <dbReference type="EMBL" id="HAD2569739.1"/>
    </source>
</evidence>